<reference evidence="5" key="1">
    <citation type="submission" date="2011-08" db="EMBL/GenBank/DDBJ databases">
        <authorList>
            <person name="Rombauts S."/>
        </authorList>
    </citation>
    <scope>NUCLEOTIDE SEQUENCE</scope>
    <source>
        <strain evidence="5">London</strain>
    </source>
</reference>
<evidence type="ECO:0000256" key="2">
    <source>
        <dbReference type="ARBA" id="ARBA00022723"/>
    </source>
</evidence>
<dbReference type="AlphaFoldDB" id="T1L0B2"/>
<evidence type="ECO:0000256" key="1">
    <source>
        <dbReference type="ARBA" id="ARBA00001968"/>
    </source>
</evidence>
<dbReference type="EMBL" id="CAEY01000861">
    <property type="status" value="NOT_ANNOTATED_CDS"/>
    <property type="molecule type" value="Genomic_DNA"/>
</dbReference>
<proteinExistence type="predicted"/>
<organism evidence="4 5">
    <name type="scientific">Tetranychus urticae</name>
    <name type="common">Two-spotted spider mite</name>
    <dbReference type="NCBI Taxonomy" id="32264"/>
    <lineage>
        <taxon>Eukaryota</taxon>
        <taxon>Metazoa</taxon>
        <taxon>Ecdysozoa</taxon>
        <taxon>Arthropoda</taxon>
        <taxon>Chelicerata</taxon>
        <taxon>Arachnida</taxon>
        <taxon>Acari</taxon>
        <taxon>Acariformes</taxon>
        <taxon>Trombidiformes</taxon>
        <taxon>Prostigmata</taxon>
        <taxon>Eleutherengona</taxon>
        <taxon>Raphignathae</taxon>
        <taxon>Tetranychoidea</taxon>
        <taxon>Tetranychidae</taxon>
        <taxon>Tetranychus</taxon>
    </lineage>
</organism>
<dbReference type="Pfam" id="PF13359">
    <property type="entry name" value="DDE_Tnp_4"/>
    <property type="match status" value="1"/>
</dbReference>
<dbReference type="GO" id="GO:0046872">
    <property type="term" value="F:metal ion binding"/>
    <property type="evidence" value="ECO:0007669"/>
    <property type="project" value="UniProtKB-KW"/>
</dbReference>
<reference evidence="4" key="2">
    <citation type="submission" date="2015-06" db="UniProtKB">
        <authorList>
            <consortium name="EnsemblMetazoa"/>
        </authorList>
    </citation>
    <scope>IDENTIFICATION</scope>
</reference>
<dbReference type="Proteomes" id="UP000015104">
    <property type="component" value="Unassembled WGS sequence"/>
</dbReference>
<dbReference type="eggNOG" id="ENOG502SPH5">
    <property type="taxonomic scope" value="Eukaryota"/>
</dbReference>
<comment type="cofactor">
    <cofactor evidence="1">
        <name>a divalent metal cation</name>
        <dbReference type="ChEBI" id="CHEBI:60240"/>
    </cofactor>
</comment>
<evidence type="ECO:0000313" key="4">
    <source>
        <dbReference type="EnsemblMetazoa" id="tetur30g00010.1"/>
    </source>
</evidence>
<dbReference type="InterPro" id="IPR027806">
    <property type="entry name" value="HARBI1_dom"/>
</dbReference>
<protein>
    <recommendedName>
        <fullName evidence="3">DDE Tnp4 domain-containing protein</fullName>
    </recommendedName>
</protein>
<dbReference type="EnsemblMetazoa" id="tetur30g00010.1">
    <property type="protein sequence ID" value="tetur30g00010.1"/>
    <property type="gene ID" value="tetur30g00010"/>
</dbReference>
<feature type="domain" description="DDE Tnp4" evidence="3">
    <location>
        <begin position="69"/>
        <end position="200"/>
    </location>
</feature>
<keyword evidence="2" id="KW-0479">Metal-binding</keyword>
<accession>T1L0B2</accession>
<sequence length="407" mass="47156">MPYSLLCSFNTARNYCTLARETLEEHLVPFNLGFNHLDRATALSHVTTVSKTLFNVEDEDTDKMICVSDGTYIYHQKSLHHSHQRESYSPHKYRNLFKPMMIVAPDGYILDVKGPYAAKSNDASIFEDIIRAEDFSQFFSRGDIFILDRGFRSCLQTLQNKGYRYRTPEFNAPNQQLSCQVANRSRMVTKVRWIVEDVKRAFARGADLKAIFSKTINRENGLRPFDKVWPNSTLDYAYPDFRITCAIHNKFGKRFQTGQKSLECQRNAVAVALWVTIDAETLPDFPRYSEKDLFMLTLGPYQIKMVEGYYLEHASADGRFRIQVRRDPTQLAEKADQFDMDDPVLIRARIQSRHSNATKYIVLLLQKWRKNSRMLCSYSYLSLVFRMGTKTEKLPSSVFAYGYSGDP</sequence>
<keyword evidence="5" id="KW-1185">Reference proteome</keyword>
<name>T1L0B2_TETUR</name>
<evidence type="ECO:0000313" key="5">
    <source>
        <dbReference type="Proteomes" id="UP000015104"/>
    </source>
</evidence>
<dbReference type="HOGENOM" id="CLU_676752_0_0_1"/>
<evidence type="ECO:0000259" key="3">
    <source>
        <dbReference type="Pfam" id="PF13359"/>
    </source>
</evidence>